<dbReference type="PANTHER" id="PTHR30383:SF5">
    <property type="entry name" value="SGNH HYDROLASE-TYPE ESTERASE DOMAIN-CONTAINING PROTEIN"/>
    <property type="match status" value="1"/>
</dbReference>
<sequence>MRRQQLLSAIAASAALIIASACSFAGEDRTPSGTNPTPRTQEFSWMSVDTWNKMYAEDIAVAKQGGVDLLFVGDSITAGWNWDIWQKNFSQYHPANFGIGGDHTGNLLWRLKYGQAEKLKPKVVVMLIGVNNFGHLNETPQQVADGITANIKLLRKIYPNAKILVNGVFPFEEQATSPKRAMVKEANALVAKLDDNKHIFVKDYGPLLLQADGNISKEVMGDFLHPTAKGYQIWADAMLPDIQQLMK</sequence>
<comment type="caution">
    <text evidence="3">The sequence shown here is derived from an EMBL/GenBank/DDBJ whole genome shotgun (WGS) entry which is preliminary data.</text>
</comment>
<dbReference type="RefSeq" id="WP_229837916.1">
    <property type="nucleotide sequence ID" value="NZ_BMYZ01000002.1"/>
</dbReference>
<dbReference type="EMBL" id="BMYZ01000002">
    <property type="protein sequence ID" value="GGY80267.1"/>
    <property type="molecule type" value="Genomic_DNA"/>
</dbReference>
<dbReference type="SUPFAM" id="SSF52266">
    <property type="entry name" value="SGNH hydrolase"/>
    <property type="match status" value="1"/>
</dbReference>
<proteinExistence type="predicted"/>
<dbReference type="InterPro" id="IPR013830">
    <property type="entry name" value="SGNH_hydro"/>
</dbReference>
<keyword evidence="4" id="KW-1185">Reference proteome</keyword>
<dbReference type="PANTHER" id="PTHR30383">
    <property type="entry name" value="THIOESTERASE 1/PROTEASE 1/LYSOPHOSPHOLIPASE L1"/>
    <property type="match status" value="1"/>
</dbReference>
<dbReference type="InterPro" id="IPR036514">
    <property type="entry name" value="SGNH_hydro_sf"/>
</dbReference>
<evidence type="ECO:0000313" key="3">
    <source>
        <dbReference type="EMBL" id="GGY80267.1"/>
    </source>
</evidence>
<feature type="domain" description="SGNH hydrolase-type esterase" evidence="2">
    <location>
        <begin position="71"/>
        <end position="233"/>
    </location>
</feature>
<protein>
    <recommendedName>
        <fullName evidence="2">SGNH hydrolase-type esterase domain-containing protein</fullName>
    </recommendedName>
</protein>
<organism evidence="3 4">
    <name type="scientific">Cellvibrio zantedeschiae</name>
    <dbReference type="NCBI Taxonomy" id="1237077"/>
    <lineage>
        <taxon>Bacteria</taxon>
        <taxon>Pseudomonadati</taxon>
        <taxon>Pseudomonadota</taxon>
        <taxon>Gammaproteobacteria</taxon>
        <taxon>Cellvibrionales</taxon>
        <taxon>Cellvibrionaceae</taxon>
        <taxon>Cellvibrio</taxon>
    </lineage>
</organism>
<feature type="chain" id="PRO_5045087512" description="SGNH hydrolase-type esterase domain-containing protein" evidence="1">
    <location>
        <begin position="26"/>
        <end position="247"/>
    </location>
</feature>
<gene>
    <name evidence="3" type="ORF">GCM10011613_26620</name>
</gene>
<dbReference type="Gene3D" id="3.40.50.1110">
    <property type="entry name" value="SGNH hydrolase"/>
    <property type="match status" value="1"/>
</dbReference>
<name>A0ABQ3B6C9_9GAMM</name>
<dbReference type="Proteomes" id="UP000619761">
    <property type="component" value="Unassembled WGS sequence"/>
</dbReference>
<evidence type="ECO:0000259" key="2">
    <source>
        <dbReference type="Pfam" id="PF13472"/>
    </source>
</evidence>
<evidence type="ECO:0000313" key="4">
    <source>
        <dbReference type="Proteomes" id="UP000619761"/>
    </source>
</evidence>
<reference evidence="4" key="1">
    <citation type="journal article" date="2019" name="Int. J. Syst. Evol. Microbiol.">
        <title>The Global Catalogue of Microorganisms (GCM) 10K type strain sequencing project: providing services to taxonomists for standard genome sequencing and annotation.</title>
        <authorList>
            <consortium name="The Broad Institute Genomics Platform"/>
            <consortium name="The Broad Institute Genome Sequencing Center for Infectious Disease"/>
            <person name="Wu L."/>
            <person name="Ma J."/>
        </authorList>
    </citation>
    <scope>NUCLEOTIDE SEQUENCE [LARGE SCALE GENOMIC DNA]</scope>
    <source>
        <strain evidence="4">KCTC 32239</strain>
    </source>
</reference>
<evidence type="ECO:0000256" key="1">
    <source>
        <dbReference type="SAM" id="SignalP"/>
    </source>
</evidence>
<keyword evidence="1" id="KW-0732">Signal</keyword>
<dbReference type="InterPro" id="IPR051532">
    <property type="entry name" value="Ester_Hydrolysis_Enzymes"/>
</dbReference>
<dbReference type="Pfam" id="PF13472">
    <property type="entry name" value="Lipase_GDSL_2"/>
    <property type="match status" value="1"/>
</dbReference>
<accession>A0ABQ3B6C9</accession>
<feature type="signal peptide" evidence="1">
    <location>
        <begin position="1"/>
        <end position="25"/>
    </location>
</feature>
<dbReference type="PROSITE" id="PS51257">
    <property type="entry name" value="PROKAR_LIPOPROTEIN"/>
    <property type="match status" value="1"/>
</dbReference>